<reference evidence="6 7" key="1">
    <citation type="submission" date="2024-02" db="EMBL/GenBank/DDBJ databases">
        <authorList>
            <person name="Daric V."/>
            <person name="Darras S."/>
        </authorList>
    </citation>
    <scope>NUCLEOTIDE SEQUENCE [LARGE SCALE GENOMIC DNA]</scope>
</reference>
<dbReference type="EMBL" id="CAWYQH010000090">
    <property type="protein sequence ID" value="CAK8681955.1"/>
    <property type="molecule type" value="Genomic_DNA"/>
</dbReference>
<sequence length="368" mass="40780">MRKSKILALMMILLVTALIVIGVGGSLLWYFLGRPIDCEVSKWSGWSNCSDSCGNGTQARNRTIIHLAQHGGTPCPAEAKLKENTTCLLKECPIECNLSDWSNWSYCSQTCGVGTYARSRYIIHSAQHGGKPCPAEKELKENTSCKLMECQVDCNVSDWSSWSNCSHSCGNGTRERSRYIIQESLHGGTPCPTNEELAENTTCKLKECPVDCNISDWTSWSNCSLRCGNGTQERQKYIFREAQYGGSLCPADDELNESIICNKAECPVDCNVSSWSACDRYCGNGAQERHRNVTRYTQYGGTPCPHNDDLMEIKNCQIKDCPINCTVSNLSEECRSGNSSNSFMPSRIMTIATNALVLLILLYVMGQI</sequence>
<keyword evidence="4" id="KW-1133">Transmembrane helix</keyword>
<dbReference type="PANTHER" id="PTHR11311">
    <property type="entry name" value="SPONDIN"/>
    <property type="match status" value="1"/>
</dbReference>
<dbReference type="Proteomes" id="UP001642483">
    <property type="component" value="Unassembled WGS sequence"/>
</dbReference>
<keyword evidence="7" id="KW-1185">Reference proteome</keyword>
<evidence type="ECO:0000256" key="1">
    <source>
        <dbReference type="ARBA" id="ARBA00022729"/>
    </source>
</evidence>
<feature type="domain" description="Spondin-like TSP1" evidence="5">
    <location>
        <begin position="212"/>
        <end position="266"/>
    </location>
</feature>
<keyword evidence="4" id="KW-0812">Transmembrane</keyword>
<feature type="domain" description="Spondin-like TSP1" evidence="5">
    <location>
        <begin position="96"/>
        <end position="150"/>
    </location>
</feature>
<evidence type="ECO:0000259" key="5">
    <source>
        <dbReference type="Pfam" id="PF19028"/>
    </source>
</evidence>
<dbReference type="InterPro" id="IPR044004">
    <property type="entry name" value="TSP1_spondin_dom"/>
</dbReference>
<organism evidence="6 7">
    <name type="scientific">Clavelina lepadiformis</name>
    <name type="common">Light-bulb sea squirt</name>
    <name type="synonym">Ascidia lepadiformis</name>
    <dbReference type="NCBI Taxonomy" id="159417"/>
    <lineage>
        <taxon>Eukaryota</taxon>
        <taxon>Metazoa</taxon>
        <taxon>Chordata</taxon>
        <taxon>Tunicata</taxon>
        <taxon>Ascidiacea</taxon>
        <taxon>Aplousobranchia</taxon>
        <taxon>Clavelinidae</taxon>
        <taxon>Clavelina</taxon>
    </lineage>
</organism>
<dbReference type="Gene3D" id="2.20.100.10">
    <property type="entry name" value="Thrombospondin type-1 (TSP1) repeat"/>
    <property type="match status" value="5"/>
</dbReference>
<feature type="transmembrane region" description="Helical" evidence="4">
    <location>
        <begin position="7"/>
        <end position="32"/>
    </location>
</feature>
<evidence type="ECO:0000313" key="6">
    <source>
        <dbReference type="EMBL" id="CAK8681955.1"/>
    </source>
</evidence>
<dbReference type="InterPro" id="IPR000884">
    <property type="entry name" value="TSP1_rpt"/>
</dbReference>
<feature type="domain" description="Spondin-like TSP1" evidence="5">
    <location>
        <begin position="154"/>
        <end position="208"/>
    </location>
</feature>
<feature type="transmembrane region" description="Helical" evidence="4">
    <location>
        <begin position="348"/>
        <end position="366"/>
    </location>
</feature>
<keyword evidence="2" id="KW-1015">Disulfide bond</keyword>
<accession>A0ABP0FS42</accession>
<dbReference type="PROSITE" id="PS50092">
    <property type="entry name" value="TSP1"/>
    <property type="match status" value="5"/>
</dbReference>
<comment type="caution">
    <text evidence="6">The sequence shown here is derived from an EMBL/GenBank/DDBJ whole genome shotgun (WGS) entry which is preliminary data.</text>
</comment>
<dbReference type="SMART" id="SM00209">
    <property type="entry name" value="TSP1"/>
    <property type="match status" value="5"/>
</dbReference>
<dbReference type="InterPro" id="IPR051418">
    <property type="entry name" value="Spondin/Thrombospondin_T1"/>
</dbReference>
<dbReference type="PANTHER" id="PTHR11311:SF15">
    <property type="entry name" value="SPONDIN-2"/>
    <property type="match status" value="1"/>
</dbReference>
<evidence type="ECO:0000313" key="7">
    <source>
        <dbReference type="Proteomes" id="UP001642483"/>
    </source>
</evidence>
<keyword evidence="1" id="KW-0732">Signal</keyword>
<evidence type="ECO:0000256" key="4">
    <source>
        <dbReference type="SAM" id="Phobius"/>
    </source>
</evidence>
<dbReference type="Pfam" id="PF19028">
    <property type="entry name" value="TSP1_spondin"/>
    <property type="match status" value="4"/>
</dbReference>
<keyword evidence="4" id="KW-0472">Membrane</keyword>
<dbReference type="Pfam" id="PF00090">
    <property type="entry name" value="TSP_1"/>
    <property type="match status" value="1"/>
</dbReference>
<feature type="domain" description="Spondin-like TSP1" evidence="5">
    <location>
        <begin position="38"/>
        <end position="92"/>
    </location>
</feature>
<dbReference type="InterPro" id="IPR036383">
    <property type="entry name" value="TSP1_rpt_sf"/>
</dbReference>
<keyword evidence="3" id="KW-0325">Glycoprotein</keyword>
<evidence type="ECO:0000256" key="2">
    <source>
        <dbReference type="ARBA" id="ARBA00023157"/>
    </source>
</evidence>
<protein>
    <recommendedName>
        <fullName evidence="5">Spondin-like TSP1 domain-containing protein</fullName>
    </recommendedName>
</protein>
<dbReference type="SUPFAM" id="SSF82895">
    <property type="entry name" value="TSP-1 type 1 repeat"/>
    <property type="match status" value="5"/>
</dbReference>
<gene>
    <name evidence="6" type="ORF">CVLEPA_LOCUS12181</name>
</gene>
<evidence type="ECO:0000256" key="3">
    <source>
        <dbReference type="ARBA" id="ARBA00023180"/>
    </source>
</evidence>
<proteinExistence type="predicted"/>
<name>A0ABP0FS42_CLALP</name>